<dbReference type="KEGG" id="llp:GH975_10665"/>
<dbReference type="Gene3D" id="2.50.20.10">
    <property type="entry name" value="Lipoprotein localisation LolA/LolB/LppX"/>
    <property type="match status" value="1"/>
</dbReference>
<feature type="chain" id="PRO_5024429666" description="Outer-membrane lipoprotein LolB" evidence="13">
    <location>
        <begin position="18"/>
        <end position="169"/>
    </location>
</feature>
<dbReference type="OrthoDB" id="9797618at2"/>
<evidence type="ECO:0000256" key="2">
    <source>
        <dbReference type="ARBA" id="ARBA00009696"/>
    </source>
</evidence>
<keyword evidence="10" id="KW-0143">Chaperone</keyword>
<evidence type="ECO:0000256" key="9">
    <source>
        <dbReference type="ARBA" id="ARBA00023139"/>
    </source>
</evidence>
<evidence type="ECO:0000256" key="6">
    <source>
        <dbReference type="ARBA" id="ARBA00022729"/>
    </source>
</evidence>
<comment type="similarity">
    <text evidence="2">Belongs to the LolB family.</text>
</comment>
<dbReference type="RefSeq" id="WP_153714508.1">
    <property type="nucleotide sequence ID" value="NZ_CP045871.1"/>
</dbReference>
<dbReference type="GO" id="GO:0009279">
    <property type="term" value="C:cell outer membrane"/>
    <property type="evidence" value="ECO:0007669"/>
    <property type="project" value="UniProtKB-SubCell"/>
</dbReference>
<dbReference type="Proteomes" id="UP000388235">
    <property type="component" value="Chromosome"/>
</dbReference>
<dbReference type="PROSITE" id="PS51257">
    <property type="entry name" value="PROKAR_LIPOPROTEIN"/>
    <property type="match status" value="1"/>
</dbReference>
<keyword evidence="7" id="KW-0653">Protein transport</keyword>
<evidence type="ECO:0000256" key="1">
    <source>
        <dbReference type="ARBA" id="ARBA00004459"/>
    </source>
</evidence>
<sequence length="169" mass="17914">MMRLFLVVLATAIGGCAVQPGAPLTGPNDAQITGRVSLTHDGRRDAGGFTYRSAGARQSWILFGPTGTAVGELSSGPRGARWQPTDGDALAAADIDALVETALGVAAPLASARDWIWGRVPLGASARDGGFNLNGWRLEWLKYTADGVPRLMRLTRGDTELRLVAKTWQ</sequence>
<evidence type="ECO:0000256" key="4">
    <source>
        <dbReference type="ARBA" id="ARBA00016202"/>
    </source>
</evidence>
<protein>
    <recommendedName>
        <fullName evidence="4">Outer-membrane lipoprotein LolB</fullName>
    </recommendedName>
</protein>
<evidence type="ECO:0000256" key="11">
    <source>
        <dbReference type="ARBA" id="ARBA00023237"/>
    </source>
</evidence>
<keyword evidence="11" id="KW-0998">Cell outer membrane</keyword>
<organism evidence="14 15">
    <name type="scientific">Litorivicinus lipolyticus</name>
    <dbReference type="NCBI Taxonomy" id="418701"/>
    <lineage>
        <taxon>Bacteria</taxon>
        <taxon>Pseudomonadati</taxon>
        <taxon>Pseudomonadota</taxon>
        <taxon>Gammaproteobacteria</taxon>
        <taxon>Oceanospirillales</taxon>
        <taxon>Litorivicinaceae</taxon>
        <taxon>Litorivicinus</taxon>
    </lineage>
</organism>
<reference evidence="14 15" key="1">
    <citation type="submission" date="2019-11" db="EMBL/GenBank/DDBJ databases">
        <authorList>
            <person name="Khan S.A."/>
            <person name="Jeon C.O."/>
            <person name="Chun B.H."/>
        </authorList>
    </citation>
    <scope>NUCLEOTIDE SEQUENCE [LARGE SCALE GENOMIC DNA]</scope>
    <source>
        <strain evidence="14 15">IMCC 1097</strain>
    </source>
</reference>
<evidence type="ECO:0000256" key="3">
    <source>
        <dbReference type="ARBA" id="ARBA00011245"/>
    </source>
</evidence>
<dbReference type="AlphaFoldDB" id="A0A5Q2QIX6"/>
<dbReference type="InterPro" id="IPR029046">
    <property type="entry name" value="LolA/LolB/LppX"/>
</dbReference>
<keyword evidence="15" id="KW-1185">Reference proteome</keyword>
<keyword evidence="9" id="KW-0564">Palmitate</keyword>
<dbReference type="EMBL" id="CP045871">
    <property type="protein sequence ID" value="QGG81005.1"/>
    <property type="molecule type" value="Genomic_DNA"/>
</dbReference>
<keyword evidence="5" id="KW-0813">Transport</keyword>
<dbReference type="GO" id="GO:0015031">
    <property type="term" value="P:protein transport"/>
    <property type="evidence" value="ECO:0007669"/>
    <property type="project" value="UniProtKB-KW"/>
</dbReference>
<keyword evidence="12" id="KW-0449">Lipoprotein</keyword>
<feature type="signal peptide" evidence="13">
    <location>
        <begin position="1"/>
        <end position="17"/>
    </location>
</feature>
<evidence type="ECO:0000256" key="7">
    <source>
        <dbReference type="ARBA" id="ARBA00022927"/>
    </source>
</evidence>
<keyword evidence="6 13" id="KW-0732">Signal</keyword>
<gene>
    <name evidence="14" type="ORF">GH975_10665</name>
</gene>
<dbReference type="InterPro" id="IPR004565">
    <property type="entry name" value="OM_lipoprot_LolB"/>
</dbReference>
<evidence type="ECO:0000256" key="8">
    <source>
        <dbReference type="ARBA" id="ARBA00023136"/>
    </source>
</evidence>
<accession>A0A5Q2QIX6</accession>
<evidence type="ECO:0000256" key="12">
    <source>
        <dbReference type="ARBA" id="ARBA00023288"/>
    </source>
</evidence>
<evidence type="ECO:0000256" key="5">
    <source>
        <dbReference type="ARBA" id="ARBA00022448"/>
    </source>
</evidence>
<dbReference type="Pfam" id="PF03550">
    <property type="entry name" value="LolB"/>
    <property type="match status" value="1"/>
</dbReference>
<evidence type="ECO:0000256" key="13">
    <source>
        <dbReference type="SAM" id="SignalP"/>
    </source>
</evidence>
<name>A0A5Q2QIX6_9GAMM</name>
<evidence type="ECO:0000256" key="10">
    <source>
        <dbReference type="ARBA" id="ARBA00023186"/>
    </source>
</evidence>
<proteinExistence type="inferred from homology"/>
<dbReference type="SUPFAM" id="SSF89392">
    <property type="entry name" value="Prokaryotic lipoproteins and lipoprotein localization factors"/>
    <property type="match status" value="1"/>
</dbReference>
<evidence type="ECO:0000313" key="14">
    <source>
        <dbReference type="EMBL" id="QGG81005.1"/>
    </source>
</evidence>
<evidence type="ECO:0000313" key="15">
    <source>
        <dbReference type="Proteomes" id="UP000388235"/>
    </source>
</evidence>
<comment type="subunit">
    <text evidence="3">Monomer.</text>
</comment>
<comment type="subcellular location">
    <subcellularLocation>
        <location evidence="1">Cell outer membrane</location>
        <topology evidence="1">Lipid-anchor</topology>
    </subcellularLocation>
</comment>
<keyword evidence="8" id="KW-0472">Membrane</keyword>